<feature type="region of interest" description="Disordered" evidence="1">
    <location>
        <begin position="1"/>
        <end position="48"/>
    </location>
</feature>
<proteinExistence type="predicted"/>
<evidence type="ECO:0000256" key="1">
    <source>
        <dbReference type="SAM" id="MobiDB-lite"/>
    </source>
</evidence>
<protein>
    <submittedName>
        <fullName evidence="2">Uncharacterized protein</fullName>
    </submittedName>
</protein>
<dbReference type="Proteomes" id="UP000502345">
    <property type="component" value="Chromosome"/>
</dbReference>
<dbReference type="RefSeq" id="WP_165639009.1">
    <property type="nucleotide sequence ID" value="NZ_CP050124.1"/>
</dbReference>
<dbReference type="EMBL" id="CP050124">
    <property type="protein sequence ID" value="QIP42883.1"/>
    <property type="molecule type" value="Genomic_DNA"/>
</dbReference>
<evidence type="ECO:0000313" key="2">
    <source>
        <dbReference type="EMBL" id="QIP42883.1"/>
    </source>
</evidence>
<evidence type="ECO:0000313" key="3">
    <source>
        <dbReference type="Proteomes" id="UP000502345"/>
    </source>
</evidence>
<accession>A0A6G9D0R2</accession>
<name>A0A6G9D0R2_RHOER</name>
<dbReference type="AlphaFoldDB" id="A0A6G9D0R2"/>
<reference evidence="2 3" key="1">
    <citation type="submission" date="2020-03" db="EMBL/GenBank/DDBJ databases">
        <title>Screen low temperature-resistant strains for efficient degradation of petroleum hydrocarbons under the low temperature.</title>
        <authorList>
            <person name="Wang Y."/>
            <person name="Chen J."/>
        </authorList>
    </citation>
    <scope>NUCLEOTIDE SEQUENCE [LARGE SCALE GENOMIC DNA]</scope>
    <source>
        <strain evidence="2 3">KB1</strain>
    </source>
</reference>
<organism evidence="2 3">
    <name type="scientific">Rhodococcus erythropolis</name>
    <name type="common">Arthrobacter picolinophilus</name>
    <dbReference type="NCBI Taxonomy" id="1833"/>
    <lineage>
        <taxon>Bacteria</taxon>
        <taxon>Bacillati</taxon>
        <taxon>Actinomycetota</taxon>
        <taxon>Actinomycetes</taxon>
        <taxon>Mycobacteriales</taxon>
        <taxon>Nocardiaceae</taxon>
        <taxon>Rhodococcus</taxon>
        <taxon>Rhodococcus erythropolis group</taxon>
    </lineage>
</organism>
<gene>
    <name evidence="2" type="ORF">G9444_5640</name>
</gene>
<sequence length="48" mass="5305">MNETQPHNLERERWRTLPTPPSTELIEMVGDGPSSADFDPAAPVTQQG</sequence>